<dbReference type="AlphaFoldDB" id="A0A090S0W6"/>
<dbReference type="EMBL" id="BBMR01000005">
    <property type="protein sequence ID" value="GAL20129.1"/>
    <property type="molecule type" value="Genomic_DNA"/>
</dbReference>
<sequence>MPDKANPGERSNEPKLVMVAAVRFVNWKFMDPPKPIDRSANTGN</sequence>
<accession>A0A090S0W6</accession>
<keyword evidence="2" id="KW-1185">Reference proteome</keyword>
<protein>
    <submittedName>
        <fullName evidence="1">Uncharacterized protein</fullName>
    </submittedName>
</protein>
<name>A0A090S0W6_9VIBR</name>
<proteinExistence type="predicted"/>
<dbReference type="STRING" id="990268.JCM19235_4329"/>
<organism evidence="1 2">
    <name type="scientific">Vibrio maritimus</name>
    <dbReference type="NCBI Taxonomy" id="990268"/>
    <lineage>
        <taxon>Bacteria</taxon>
        <taxon>Pseudomonadati</taxon>
        <taxon>Pseudomonadota</taxon>
        <taxon>Gammaproteobacteria</taxon>
        <taxon>Vibrionales</taxon>
        <taxon>Vibrionaceae</taxon>
        <taxon>Vibrio</taxon>
    </lineage>
</organism>
<evidence type="ECO:0000313" key="2">
    <source>
        <dbReference type="Proteomes" id="UP000029228"/>
    </source>
</evidence>
<reference evidence="1 2" key="2">
    <citation type="submission" date="2014-09" db="EMBL/GenBank/DDBJ databases">
        <authorList>
            <consortium name="NBRP consortium"/>
            <person name="Sawabe T."/>
            <person name="Meirelles P."/>
            <person name="Nakanishi M."/>
            <person name="Sayaka M."/>
            <person name="Hattori M."/>
            <person name="Ohkuma M."/>
        </authorList>
    </citation>
    <scope>NUCLEOTIDE SEQUENCE [LARGE SCALE GENOMIC DNA]</scope>
    <source>
        <strain evidence="2">JCM19235</strain>
    </source>
</reference>
<comment type="caution">
    <text evidence="1">The sequence shown here is derived from an EMBL/GenBank/DDBJ whole genome shotgun (WGS) entry which is preliminary data.</text>
</comment>
<evidence type="ECO:0000313" key="1">
    <source>
        <dbReference type="EMBL" id="GAL20129.1"/>
    </source>
</evidence>
<dbReference type="Proteomes" id="UP000029228">
    <property type="component" value="Unassembled WGS sequence"/>
</dbReference>
<reference evidence="1 2" key="1">
    <citation type="submission" date="2014-09" db="EMBL/GenBank/DDBJ databases">
        <title>Vibrio maritimus JCM 19235. (C45) whole genome shotgun sequence.</title>
        <authorList>
            <person name="Sawabe T."/>
            <person name="Meirelles P."/>
            <person name="Nakanishi M."/>
            <person name="Sayaka M."/>
            <person name="Hattori M."/>
            <person name="Ohkuma M."/>
        </authorList>
    </citation>
    <scope>NUCLEOTIDE SEQUENCE [LARGE SCALE GENOMIC DNA]</scope>
    <source>
        <strain evidence="2">JCM19235</strain>
    </source>
</reference>
<gene>
    <name evidence="1" type="ORF">JCM19235_4329</name>
</gene>